<dbReference type="KEGG" id="ceh:CEW89_12330"/>
<evidence type="ECO:0000313" key="1">
    <source>
        <dbReference type="EMBL" id="ATG48283.1"/>
    </source>
</evidence>
<sequence>MKPVACLGDKHICPIHGSNAIVSVASKSTCDGLPVACVGDVTGCGATITSGSSSCITDGKQTAYVGSTTSHGGTIVSGSSKQMIPD</sequence>
<evidence type="ECO:0008006" key="3">
    <source>
        <dbReference type="Google" id="ProtNLM"/>
    </source>
</evidence>
<dbReference type="CDD" id="cd14743">
    <property type="entry name" value="PAAR_CT_1"/>
    <property type="match status" value="1"/>
</dbReference>
<dbReference type="Gene3D" id="2.60.200.60">
    <property type="match status" value="2"/>
</dbReference>
<dbReference type="Pfam" id="PF05488">
    <property type="entry name" value="PAAR_motif"/>
    <property type="match status" value="1"/>
</dbReference>
<dbReference type="RefSeq" id="WP_096806092.1">
    <property type="nucleotide sequence ID" value="NZ_CP022196.1"/>
</dbReference>
<keyword evidence="2" id="KW-1185">Reference proteome</keyword>
<organism evidence="1 2">
    <name type="scientific">Celeribacter ethanolicus</name>
    <dbReference type="NCBI Taxonomy" id="1758178"/>
    <lineage>
        <taxon>Bacteria</taxon>
        <taxon>Pseudomonadati</taxon>
        <taxon>Pseudomonadota</taxon>
        <taxon>Alphaproteobacteria</taxon>
        <taxon>Rhodobacterales</taxon>
        <taxon>Roseobacteraceae</taxon>
        <taxon>Celeribacter</taxon>
    </lineage>
</organism>
<dbReference type="InterPro" id="IPR008727">
    <property type="entry name" value="PAAR_motif"/>
</dbReference>
<dbReference type="Proteomes" id="UP000217935">
    <property type="component" value="Chromosome"/>
</dbReference>
<evidence type="ECO:0000313" key="2">
    <source>
        <dbReference type="Proteomes" id="UP000217935"/>
    </source>
</evidence>
<accession>A0A291GCK5</accession>
<dbReference type="OrthoDB" id="197187at2"/>
<proteinExistence type="predicted"/>
<name>A0A291GCK5_9RHOB</name>
<protein>
    <recommendedName>
        <fullName evidence="3">PAAR domain-containing protein</fullName>
    </recommendedName>
</protein>
<dbReference type="EMBL" id="CP022196">
    <property type="protein sequence ID" value="ATG48283.1"/>
    <property type="molecule type" value="Genomic_DNA"/>
</dbReference>
<gene>
    <name evidence="1" type="ORF">CEW89_12330</name>
</gene>
<reference evidence="1 2" key="1">
    <citation type="submission" date="2017-06" db="EMBL/GenBank/DDBJ databases">
        <title>Celeribacter sp. TSPH2 complete genome sequence.</title>
        <authorList>
            <person name="Woo J.-H."/>
            <person name="Kim H.-S."/>
        </authorList>
    </citation>
    <scope>NUCLEOTIDE SEQUENCE [LARGE SCALE GENOMIC DNA]</scope>
    <source>
        <strain evidence="1 2">TSPH2</strain>
    </source>
</reference>
<dbReference type="AlphaFoldDB" id="A0A291GCK5"/>